<protein>
    <recommendedName>
        <fullName evidence="4">Tetratricopeptide repeat protein</fullName>
    </recommendedName>
</protein>
<reference evidence="2 3" key="1">
    <citation type="submission" date="2017-06" db="EMBL/GenBank/DDBJ databases">
        <title>Novel microbial phyla capable of carbon fixation and sulfur reduction in deep-sea sediments.</title>
        <authorList>
            <person name="Huang J."/>
            <person name="Baker B."/>
            <person name="Wang Y."/>
        </authorList>
    </citation>
    <scope>NUCLEOTIDE SEQUENCE [LARGE SCALE GENOMIC DNA]</scope>
    <source>
        <strain evidence="2">B3_TA06</strain>
    </source>
</reference>
<accession>A0A532VAF2</accession>
<dbReference type="EMBL" id="NJBO01000002">
    <property type="protein sequence ID" value="TKJ43947.1"/>
    <property type="molecule type" value="Genomic_DNA"/>
</dbReference>
<dbReference type="SMART" id="SM00028">
    <property type="entry name" value="TPR"/>
    <property type="match status" value="5"/>
</dbReference>
<dbReference type="PROSITE" id="PS50005">
    <property type="entry name" value="TPR"/>
    <property type="match status" value="1"/>
</dbReference>
<feature type="repeat" description="TPR" evidence="1">
    <location>
        <begin position="339"/>
        <end position="372"/>
    </location>
</feature>
<dbReference type="InterPro" id="IPR011990">
    <property type="entry name" value="TPR-like_helical_dom_sf"/>
</dbReference>
<dbReference type="InterPro" id="IPR019734">
    <property type="entry name" value="TPR_rpt"/>
</dbReference>
<dbReference type="Gene3D" id="1.25.40.10">
    <property type="entry name" value="Tetratricopeptide repeat domain"/>
    <property type="match status" value="3"/>
</dbReference>
<keyword evidence="1" id="KW-0802">TPR repeat</keyword>
<evidence type="ECO:0000313" key="2">
    <source>
        <dbReference type="EMBL" id="TKJ43947.1"/>
    </source>
</evidence>
<name>A0A532VAF2_UNCT6</name>
<evidence type="ECO:0008006" key="4">
    <source>
        <dbReference type="Google" id="ProtNLM"/>
    </source>
</evidence>
<gene>
    <name evidence="2" type="ORF">CEE36_02180</name>
</gene>
<organism evidence="2 3">
    <name type="scientific">candidate division TA06 bacterium B3_TA06</name>
    <dbReference type="NCBI Taxonomy" id="2012487"/>
    <lineage>
        <taxon>Bacteria</taxon>
        <taxon>Bacteria division TA06</taxon>
    </lineage>
</organism>
<dbReference type="SUPFAM" id="SSF48452">
    <property type="entry name" value="TPR-like"/>
    <property type="match status" value="1"/>
</dbReference>
<dbReference type="AlphaFoldDB" id="A0A532VAF2"/>
<sequence length="610" mass="68411">MAGVPSQGVREFLIPTSPISALYGEALVASHECGAFFANPALAVREPYPCVHLAHTEWFASTRRERVDFLLPKTWGTLGIGASGFHVWDLEHRDDPDDDPETFSAYNTDLVIRYARGIGRFALGAEAGVFLQRIYEYSAAGFHGSLGASFNKKPFSVGLSIINLGPSVKLSTEATPLPSRVQLGAAWNPSLPLNIQTGLSYAFDGSFNASAGIGGVLFKILHLHAGGGYGTRPRIGAGASLEFKHLQIAYCAVLRPGIGLSHHIGVNLIFPPRQREDPLMIAMIQTSQTFVENGKRDMLNRDYQHALQQFDLALVWYPDNPEAQAGYNEALAKERELQVSLHLDAARAYRETEGYLDALREYEFVLSLAPDNALALSGRTDMQLEMEQIPILARGQLPEDAVRLFEAGVEAFHNDRFKEALAYWQEIKERFTYIEEIDPFLDLAAERRDEKIDSLLLDSYAAREGGALRQALELVEQVLKIDPTERRAHTHREELTSLIHRRTSDLLVEAIEHFDSRRYELAAETFNRILALEPANPIAQRYLNRLQKEERLKHKDLGQLNVSATNAYTSGDYETAIRIWEQILAVDSTFANVQRNLERARRKKNMLRSP</sequence>
<evidence type="ECO:0000256" key="1">
    <source>
        <dbReference type="PROSITE-ProRule" id="PRU00339"/>
    </source>
</evidence>
<dbReference type="Proteomes" id="UP000317778">
    <property type="component" value="Unassembled WGS sequence"/>
</dbReference>
<comment type="caution">
    <text evidence="2">The sequence shown here is derived from an EMBL/GenBank/DDBJ whole genome shotgun (WGS) entry which is preliminary data.</text>
</comment>
<proteinExistence type="predicted"/>
<evidence type="ECO:0000313" key="3">
    <source>
        <dbReference type="Proteomes" id="UP000317778"/>
    </source>
</evidence>